<dbReference type="InParanoid" id="H8MTD4"/>
<accession>H8MTD4</accession>
<keyword evidence="2" id="KW-1185">Reference proteome</keyword>
<proteinExistence type="predicted"/>
<reference evidence="2" key="2">
    <citation type="submission" date="2012-03" db="EMBL/GenBank/DDBJ databases">
        <title>Genome sequence of the fruiting myxobacterium Corallococcus coralloides DSM 2259.</title>
        <authorList>
            <person name="Huntley S."/>
            <person name="Zhang Y."/>
            <person name="Treuner-Lange A."/>
            <person name="Sensen C.W."/>
            <person name="Sogaard-Andersen L."/>
        </authorList>
    </citation>
    <scope>NUCLEOTIDE SEQUENCE [LARGE SCALE GENOMIC DNA]</scope>
    <source>
        <strain evidence="2">ATCC 25202 / DSM 2259 / NBRC 100086 / M2</strain>
    </source>
</reference>
<organism evidence="1 2">
    <name type="scientific">Corallococcus coralloides (strain ATCC 25202 / DSM 2259 / NBRC 100086 / M2)</name>
    <name type="common">Myxococcus coralloides</name>
    <dbReference type="NCBI Taxonomy" id="1144275"/>
    <lineage>
        <taxon>Bacteria</taxon>
        <taxon>Pseudomonadati</taxon>
        <taxon>Myxococcota</taxon>
        <taxon>Myxococcia</taxon>
        <taxon>Myxococcales</taxon>
        <taxon>Cystobacterineae</taxon>
        <taxon>Myxococcaceae</taxon>
        <taxon>Corallococcus</taxon>
    </lineage>
</organism>
<protein>
    <submittedName>
        <fullName evidence="1">Uncharacterized protein</fullName>
    </submittedName>
</protein>
<dbReference type="KEGG" id="ccx:COCOR_00040"/>
<dbReference type="RefSeq" id="WP_014392898.1">
    <property type="nucleotide sequence ID" value="NC_017030.1"/>
</dbReference>
<dbReference type="OrthoDB" id="9791228at2"/>
<dbReference type="EMBL" id="CP003389">
    <property type="protein sequence ID" value="AFE03230.1"/>
    <property type="molecule type" value="Genomic_DNA"/>
</dbReference>
<gene>
    <name evidence="1" type="ordered locus">COCOR_00040</name>
</gene>
<dbReference type="AlphaFoldDB" id="H8MTD4"/>
<reference evidence="1 2" key="1">
    <citation type="journal article" date="2012" name="J. Bacteriol.">
        <title>Complete Genome Sequence of the Fruiting Myxobacterium Corallococcus coralloides DSM 2259.</title>
        <authorList>
            <person name="Huntley S."/>
            <person name="Zhang Y."/>
            <person name="Treuner-Lange A."/>
            <person name="Kneip S."/>
            <person name="Sensen C.W."/>
            <person name="Sogaard-Andersen L."/>
        </authorList>
    </citation>
    <scope>NUCLEOTIDE SEQUENCE [LARGE SCALE GENOMIC DNA]</scope>
    <source>
        <strain evidence="2">ATCC 25202 / DSM 2259 / NBRC 100086 / M2</strain>
    </source>
</reference>
<dbReference type="Proteomes" id="UP000007587">
    <property type="component" value="Chromosome"/>
</dbReference>
<evidence type="ECO:0000313" key="1">
    <source>
        <dbReference type="EMBL" id="AFE03230.1"/>
    </source>
</evidence>
<sequence>MSEPTDHVWEVLDEGPGAQTSPRHFFPGNTAGGQDGLLVRVTPAGGAPWLGMFAFGNMKGAGVSRVLAMPDPEKLCVVSRGAGYLVTVQDPSVWEAVQVMPVMDVRAVPSAGVVVFADFTEMVAYGAEGLRWRTKRLSWDGLKIVQVTERSIIGEYWDMRTEMMQTFEVDLATGAQKGGVDE</sequence>
<dbReference type="STRING" id="1144275.COCOR_00040"/>
<evidence type="ECO:0000313" key="2">
    <source>
        <dbReference type="Proteomes" id="UP000007587"/>
    </source>
</evidence>
<dbReference type="eggNOG" id="ENOG502ZPHV">
    <property type="taxonomic scope" value="Bacteria"/>
</dbReference>
<dbReference type="HOGENOM" id="CLU_1400755_0_0_7"/>
<name>H8MTD4_CORCM</name>